<dbReference type="EMBL" id="CAJZBQ010000025">
    <property type="protein sequence ID" value="CAG9320357.1"/>
    <property type="molecule type" value="Genomic_DNA"/>
</dbReference>
<comment type="caution">
    <text evidence="1">The sequence shown here is derived from an EMBL/GenBank/DDBJ whole genome shotgun (WGS) entry which is preliminary data.</text>
</comment>
<name>A0AAU9J7Z0_9CILI</name>
<evidence type="ECO:0000313" key="2">
    <source>
        <dbReference type="Proteomes" id="UP001162131"/>
    </source>
</evidence>
<reference evidence="1" key="1">
    <citation type="submission" date="2021-09" db="EMBL/GenBank/DDBJ databases">
        <authorList>
            <consortium name="AG Swart"/>
            <person name="Singh M."/>
            <person name="Singh A."/>
            <person name="Seah K."/>
            <person name="Emmerich C."/>
        </authorList>
    </citation>
    <scope>NUCLEOTIDE SEQUENCE</scope>
    <source>
        <strain evidence="1">ATCC30299</strain>
    </source>
</reference>
<accession>A0AAU9J7Z0</accession>
<protein>
    <submittedName>
        <fullName evidence="1">Uncharacterized protein</fullName>
    </submittedName>
</protein>
<sequence>MIHLLSLRMQEKRVFSLLLVSLFWMADYEKTVYYFYLNCFPLQNYPCFHFSVVFEKKLSSNINLNL</sequence>
<dbReference type="Proteomes" id="UP001162131">
    <property type="component" value="Unassembled WGS sequence"/>
</dbReference>
<keyword evidence="2" id="KW-1185">Reference proteome</keyword>
<evidence type="ECO:0000313" key="1">
    <source>
        <dbReference type="EMBL" id="CAG9320357.1"/>
    </source>
</evidence>
<proteinExistence type="predicted"/>
<gene>
    <name evidence="1" type="ORF">BSTOLATCC_MIC26274</name>
</gene>
<dbReference type="AlphaFoldDB" id="A0AAU9J7Z0"/>
<organism evidence="1 2">
    <name type="scientific">Blepharisma stoltei</name>
    <dbReference type="NCBI Taxonomy" id="1481888"/>
    <lineage>
        <taxon>Eukaryota</taxon>
        <taxon>Sar</taxon>
        <taxon>Alveolata</taxon>
        <taxon>Ciliophora</taxon>
        <taxon>Postciliodesmatophora</taxon>
        <taxon>Heterotrichea</taxon>
        <taxon>Heterotrichida</taxon>
        <taxon>Blepharismidae</taxon>
        <taxon>Blepharisma</taxon>
    </lineage>
</organism>